<comment type="caution">
    <text evidence="1">The sequence shown here is derived from an EMBL/GenBank/DDBJ whole genome shotgun (WGS) entry which is preliminary data.</text>
</comment>
<gene>
    <name evidence="1" type="ORF">EDD18DRAFT_1363949</name>
</gene>
<reference evidence="1" key="1">
    <citation type="submission" date="2023-06" db="EMBL/GenBank/DDBJ databases">
        <authorList>
            <consortium name="Lawrence Berkeley National Laboratory"/>
            <person name="Ahrendt S."/>
            <person name="Sahu N."/>
            <person name="Indic B."/>
            <person name="Wong-Bajracharya J."/>
            <person name="Merenyi Z."/>
            <person name="Ke H.-M."/>
            <person name="Monk M."/>
            <person name="Kocsube S."/>
            <person name="Drula E."/>
            <person name="Lipzen A."/>
            <person name="Balint B."/>
            <person name="Henrissat B."/>
            <person name="Andreopoulos B."/>
            <person name="Martin F.M."/>
            <person name="Harder C.B."/>
            <person name="Rigling D."/>
            <person name="Ford K.L."/>
            <person name="Foster G.D."/>
            <person name="Pangilinan J."/>
            <person name="Papanicolaou A."/>
            <person name="Barry K."/>
            <person name="LaButti K."/>
            <person name="Viragh M."/>
            <person name="Koriabine M."/>
            <person name="Yan M."/>
            <person name="Riley R."/>
            <person name="Champramary S."/>
            <person name="Plett K.L."/>
            <person name="Tsai I.J."/>
            <person name="Slot J."/>
            <person name="Sipos G."/>
            <person name="Plett J."/>
            <person name="Nagy L.G."/>
            <person name="Grigoriev I.V."/>
        </authorList>
    </citation>
    <scope>NUCLEOTIDE SEQUENCE</scope>
    <source>
        <strain evidence="1">HWK02</strain>
    </source>
</reference>
<dbReference type="Gene3D" id="2.60.120.650">
    <property type="entry name" value="Cupin"/>
    <property type="match status" value="1"/>
</dbReference>
<keyword evidence="2" id="KW-1185">Reference proteome</keyword>
<protein>
    <recommendedName>
        <fullName evidence="3">JmjC domain-containing protein</fullName>
    </recommendedName>
</protein>
<dbReference type="EMBL" id="JAUEPU010000084">
    <property type="protein sequence ID" value="KAK0479938.1"/>
    <property type="molecule type" value="Genomic_DNA"/>
</dbReference>
<accession>A0AA39UB38</accession>
<sequence>MSVKSFKIIDLMDEGRVLNTFSLPSPSNLFGDNPLHFTLVSHVPAFEGTVDLLSEEIFNPQYPCGAISFWTVSMKGAIHHIHSNSAGVGTVVKVVCGRQLFYIFWRSESTVNDSHIDEYLEDWAPGFIPDSDKWEAELVVLEPGLAFCMHPDMHYAVVTLENTIAKGHRFYTLLALKKLVSGWVHMSMLGSTITDDLHLEFQEVLLHMLSYFSVIICNRHDGLKSHNSDIHVTCYHLNSRFLLVITQYRKAILTGYNPWVITSRNPKVTTYYIQPIPSQKFMGTATSSFRK</sequence>
<name>A0AA39UB38_9AGAR</name>
<proteinExistence type="predicted"/>
<evidence type="ECO:0000313" key="1">
    <source>
        <dbReference type="EMBL" id="KAK0479938.1"/>
    </source>
</evidence>
<evidence type="ECO:0008006" key="3">
    <source>
        <dbReference type="Google" id="ProtNLM"/>
    </source>
</evidence>
<dbReference type="AlphaFoldDB" id="A0AA39UB38"/>
<evidence type="ECO:0000313" key="2">
    <source>
        <dbReference type="Proteomes" id="UP001175228"/>
    </source>
</evidence>
<dbReference type="Proteomes" id="UP001175228">
    <property type="component" value="Unassembled WGS sequence"/>
</dbReference>
<organism evidence="1 2">
    <name type="scientific">Armillaria luteobubalina</name>
    <dbReference type="NCBI Taxonomy" id="153913"/>
    <lineage>
        <taxon>Eukaryota</taxon>
        <taxon>Fungi</taxon>
        <taxon>Dikarya</taxon>
        <taxon>Basidiomycota</taxon>
        <taxon>Agaricomycotina</taxon>
        <taxon>Agaricomycetes</taxon>
        <taxon>Agaricomycetidae</taxon>
        <taxon>Agaricales</taxon>
        <taxon>Marasmiineae</taxon>
        <taxon>Physalacriaceae</taxon>
        <taxon>Armillaria</taxon>
    </lineage>
</organism>